<organism evidence="1 2">
    <name type="scientific">Streptomyces canus</name>
    <dbReference type="NCBI Taxonomy" id="58343"/>
    <lineage>
        <taxon>Bacteria</taxon>
        <taxon>Bacillati</taxon>
        <taxon>Actinomycetota</taxon>
        <taxon>Actinomycetes</taxon>
        <taxon>Kitasatosporales</taxon>
        <taxon>Streptomycetaceae</taxon>
        <taxon>Streptomyces</taxon>
        <taxon>Streptomyces aurantiacus group</taxon>
    </lineage>
</organism>
<dbReference type="Pfam" id="PF05402">
    <property type="entry name" value="PqqD"/>
    <property type="match status" value="1"/>
</dbReference>
<protein>
    <recommendedName>
        <fullName evidence="3">Lasso peptide biosynthesis PqqD family chaperone</fullName>
    </recommendedName>
</protein>
<evidence type="ECO:0008006" key="3">
    <source>
        <dbReference type="Google" id="ProtNLM"/>
    </source>
</evidence>
<comment type="caution">
    <text evidence="1">The sequence shown here is derived from an EMBL/GenBank/DDBJ whole genome shotgun (WGS) entry which is preliminary data.</text>
</comment>
<evidence type="ECO:0000313" key="1">
    <source>
        <dbReference type="EMBL" id="KUN61409.1"/>
    </source>
</evidence>
<name>A0A117QYT7_9ACTN</name>
<dbReference type="RefSeq" id="WP_059209678.1">
    <property type="nucleotide sequence ID" value="NZ_KQ948669.1"/>
</dbReference>
<accession>A0A117QYT7</accession>
<dbReference type="InterPro" id="IPR008792">
    <property type="entry name" value="PQQD"/>
</dbReference>
<proteinExistence type="predicted"/>
<dbReference type="InterPro" id="IPR041881">
    <property type="entry name" value="PqqD_sf"/>
</dbReference>
<reference evidence="1 2" key="1">
    <citation type="submission" date="2015-10" db="EMBL/GenBank/DDBJ databases">
        <title>Draft genome sequence of Streptomyces canus DSM 40017, type strain for the species Streptomyces canus.</title>
        <authorList>
            <person name="Ruckert C."/>
            <person name="Winkler A."/>
            <person name="Kalinowski J."/>
            <person name="Kampfer P."/>
            <person name="Glaeser S."/>
        </authorList>
    </citation>
    <scope>NUCLEOTIDE SEQUENCE [LARGE SCALE GENOMIC DNA]</scope>
    <source>
        <strain evidence="1 2">DSM 40017</strain>
    </source>
</reference>
<gene>
    <name evidence="1" type="ORF">AQJ46_36790</name>
</gene>
<dbReference type="AlphaFoldDB" id="A0A117QYT7"/>
<evidence type="ECO:0000313" key="2">
    <source>
        <dbReference type="Proteomes" id="UP000053669"/>
    </source>
</evidence>
<dbReference type="NCBIfam" id="NF033530">
    <property type="entry name" value="lasso_PqqD_Strm"/>
    <property type="match status" value="1"/>
</dbReference>
<dbReference type="EMBL" id="LMWU01000041">
    <property type="protein sequence ID" value="KUN61409.1"/>
    <property type="molecule type" value="Genomic_DNA"/>
</dbReference>
<dbReference type="Proteomes" id="UP000053669">
    <property type="component" value="Unassembled WGS sequence"/>
</dbReference>
<sequence length="85" mass="8552">MSITLADGVSLAETDGGAVLLDERSGRYWQLNASGARVLHRLLAGDTAAEAGAAAANGASVPAERAAGDAHTLLEKLRHAGLVSS</sequence>
<dbReference type="Gene3D" id="1.10.10.1150">
    <property type="entry name" value="Coenzyme PQQ synthesis protein D (PqqD)"/>
    <property type="match status" value="1"/>
</dbReference>
<dbReference type="STRING" id="58343.AQJ46_36790"/>